<dbReference type="InterPro" id="IPR016181">
    <property type="entry name" value="Acyl_CoA_acyltransferase"/>
</dbReference>
<dbReference type="PANTHER" id="PTHR43792:SF8">
    <property type="entry name" value="[RIBOSOMAL PROTEIN US5]-ALANINE N-ACETYLTRANSFERASE"/>
    <property type="match status" value="1"/>
</dbReference>
<keyword evidence="1" id="KW-0808">Transferase</keyword>
<sequence>MSLFGLGFPDLQKRGQRVMIRPPRLTDFARWAELRAASRSFLEPWEPTWGDDALSKKRFRARLTELGQAWRDDRAYAFSIFALADHGPGAEGPMVGGITLSGVRRGVAQMASVGYWTGEPFIRRGYMREALRLALDFAGKDIELHRVEAACLPRNLPSRNLLLTSGFTEEGFAKQYLKINGVWEDHCLFGRVVGEPDIP</sequence>
<organism evidence="5 6">
    <name type="scientific">Elstera cyanobacteriorum</name>
    <dbReference type="NCBI Taxonomy" id="2022747"/>
    <lineage>
        <taxon>Bacteria</taxon>
        <taxon>Pseudomonadati</taxon>
        <taxon>Pseudomonadota</taxon>
        <taxon>Alphaproteobacteria</taxon>
        <taxon>Rhodospirillales</taxon>
        <taxon>Rhodospirillaceae</taxon>
        <taxon>Elstera</taxon>
    </lineage>
</organism>
<evidence type="ECO:0000313" key="5">
    <source>
        <dbReference type="EMBL" id="OYQ18153.1"/>
    </source>
</evidence>
<dbReference type="Gene3D" id="3.40.630.30">
    <property type="match status" value="1"/>
</dbReference>
<dbReference type="InterPro" id="IPR051531">
    <property type="entry name" value="N-acetyltransferase"/>
</dbReference>
<dbReference type="GO" id="GO:0005737">
    <property type="term" value="C:cytoplasm"/>
    <property type="evidence" value="ECO:0007669"/>
    <property type="project" value="TreeGrafter"/>
</dbReference>
<dbReference type="Pfam" id="PF13302">
    <property type="entry name" value="Acetyltransf_3"/>
    <property type="match status" value="1"/>
</dbReference>
<dbReference type="PANTHER" id="PTHR43792">
    <property type="entry name" value="GNAT FAMILY, PUTATIVE (AFU_ORTHOLOGUE AFUA_3G00765)-RELATED-RELATED"/>
    <property type="match status" value="1"/>
</dbReference>
<dbReference type="GO" id="GO:0008999">
    <property type="term" value="F:protein-N-terminal-alanine acetyltransferase activity"/>
    <property type="evidence" value="ECO:0007669"/>
    <property type="project" value="TreeGrafter"/>
</dbReference>
<feature type="domain" description="N-acetyltransferase" evidence="4">
    <location>
        <begin position="18"/>
        <end position="190"/>
    </location>
</feature>
<dbReference type="InterPro" id="IPR000182">
    <property type="entry name" value="GNAT_dom"/>
</dbReference>
<dbReference type="AlphaFoldDB" id="A0A255XME7"/>
<comment type="caution">
    <text evidence="5">The sequence shown here is derived from an EMBL/GenBank/DDBJ whole genome shotgun (WGS) entry which is preliminary data.</text>
</comment>
<gene>
    <name evidence="5" type="ORF">CHR90_14450</name>
</gene>
<keyword evidence="6" id="KW-1185">Reference proteome</keyword>
<keyword evidence="2" id="KW-0012">Acyltransferase</keyword>
<proteinExistence type="inferred from homology"/>
<accession>A0A255XME7</accession>
<dbReference type="PROSITE" id="PS51186">
    <property type="entry name" value="GNAT"/>
    <property type="match status" value="1"/>
</dbReference>
<name>A0A255XME7_9PROT</name>
<evidence type="ECO:0000256" key="2">
    <source>
        <dbReference type="ARBA" id="ARBA00023315"/>
    </source>
</evidence>
<evidence type="ECO:0000256" key="3">
    <source>
        <dbReference type="ARBA" id="ARBA00038502"/>
    </source>
</evidence>
<protein>
    <recommendedName>
        <fullName evidence="4">N-acetyltransferase domain-containing protein</fullName>
    </recommendedName>
</protein>
<evidence type="ECO:0000313" key="6">
    <source>
        <dbReference type="Proteomes" id="UP000216361"/>
    </source>
</evidence>
<evidence type="ECO:0000259" key="4">
    <source>
        <dbReference type="PROSITE" id="PS51186"/>
    </source>
</evidence>
<dbReference type="SUPFAM" id="SSF55729">
    <property type="entry name" value="Acyl-CoA N-acyltransferases (Nat)"/>
    <property type="match status" value="1"/>
</dbReference>
<reference evidence="5 6" key="1">
    <citation type="submission" date="2017-07" db="EMBL/GenBank/DDBJ databases">
        <title>Elstera cyanobacteriorum sp. nov., a novel bacterium isolated from cyanobacterial aggregates in a eutrophic lake.</title>
        <authorList>
            <person name="Cai H."/>
        </authorList>
    </citation>
    <scope>NUCLEOTIDE SEQUENCE [LARGE SCALE GENOMIC DNA]</scope>
    <source>
        <strain evidence="5 6">TH019</strain>
    </source>
</reference>
<dbReference type="Proteomes" id="UP000216361">
    <property type="component" value="Unassembled WGS sequence"/>
</dbReference>
<dbReference type="OrthoDB" id="9801669at2"/>
<dbReference type="EMBL" id="NOXS01000033">
    <property type="protein sequence ID" value="OYQ18153.1"/>
    <property type="molecule type" value="Genomic_DNA"/>
</dbReference>
<comment type="similarity">
    <text evidence="3">Belongs to the acetyltransferase family. RimJ subfamily.</text>
</comment>
<evidence type="ECO:0000256" key="1">
    <source>
        <dbReference type="ARBA" id="ARBA00022679"/>
    </source>
</evidence>
<dbReference type="RefSeq" id="WP_094409714.1">
    <property type="nucleotide sequence ID" value="NZ_BMJZ01000002.1"/>
</dbReference>